<dbReference type="AlphaFoldDB" id="S9P3Y4"/>
<sequence>MVNEHVLYDNGEQGWLYHRTRTLFRWKTEQYSSLEAATEAAERILAEEANREAMQESTRLRQRKKHDSLKRLSDEEAQMREEAKSLWANKPRPSPENIEIDPTNPKAIRLILEKLSEMPYLRHIWVDDYWPGSLYFSQDGFHWKPDPEFVKAHLDAVRKRAREIAKRAEIAEAWGIDPRGRWNEIKAKVRRHLKPRANELLEQASVKRLLDEALARGCKAILYQNIMFWYEEKELHWEIKEAQRAHDAARGNSLWIEGKIISKNHGRIIILPYIKEDGTKNNGHTKNAPGDGPALPRHPADYVEIPFEIYNGDLMIGLKGELPYE</sequence>
<name>S9P3Y4_CYSF2</name>
<evidence type="ECO:0000313" key="2">
    <source>
        <dbReference type="EMBL" id="EPX56962.1"/>
    </source>
</evidence>
<gene>
    <name evidence="2" type="ORF">D187_006716</name>
</gene>
<reference evidence="2" key="1">
    <citation type="submission" date="2013-05" db="EMBL/GenBank/DDBJ databases">
        <title>Genome assembly of Cystobacter fuscus DSM 2262.</title>
        <authorList>
            <person name="Sharma G."/>
            <person name="Khatri I."/>
            <person name="Kaur C."/>
            <person name="Mayilraj S."/>
            <person name="Subramanian S."/>
        </authorList>
    </citation>
    <scope>NUCLEOTIDE SEQUENCE [LARGE SCALE GENOMIC DNA]</scope>
    <source>
        <strain evidence="2">DSM 2262</strain>
    </source>
</reference>
<dbReference type="Proteomes" id="UP000011682">
    <property type="component" value="Unassembled WGS sequence"/>
</dbReference>
<evidence type="ECO:0000256" key="1">
    <source>
        <dbReference type="SAM" id="MobiDB-lite"/>
    </source>
</evidence>
<keyword evidence="3" id="KW-1185">Reference proteome</keyword>
<protein>
    <submittedName>
        <fullName evidence="2">Uncharacterized protein</fullName>
    </submittedName>
</protein>
<dbReference type="eggNOG" id="ENOG502ZBTC">
    <property type="taxonomic scope" value="Bacteria"/>
</dbReference>
<organism evidence="2 3">
    <name type="scientific">Cystobacter fuscus (strain ATCC 25194 / DSM 2262 / NBRC 100088 / M29)</name>
    <dbReference type="NCBI Taxonomy" id="1242864"/>
    <lineage>
        <taxon>Bacteria</taxon>
        <taxon>Pseudomonadati</taxon>
        <taxon>Myxococcota</taxon>
        <taxon>Myxococcia</taxon>
        <taxon>Myxococcales</taxon>
        <taxon>Cystobacterineae</taxon>
        <taxon>Archangiaceae</taxon>
        <taxon>Cystobacter</taxon>
    </lineage>
</organism>
<accession>S9P3Y4</accession>
<comment type="caution">
    <text evidence="2">The sequence shown here is derived from an EMBL/GenBank/DDBJ whole genome shotgun (WGS) entry which is preliminary data.</text>
</comment>
<dbReference type="EMBL" id="ANAH02000064">
    <property type="protein sequence ID" value="EPX56962.1"/>
    <property type="molecule type" value="Genomic_DNA"/>
</dbReference>
<feature type="compositionally biased region" description="Basic and acidic residues" evidence="1">
    <location>
        <begin position="69"/>
        <end position="84"/>
    </location>
</feature>
<feature type="region of interest" description="Disordered" evidence="1">
    <location>
        <begin position="52"/>
        <end position="101"/>
    </location>
</feature>
<evidence type="ECO:0000313" key="3">
    <source>
        <dbReference type="Proteomes" id="UP000011682"/>
    </source>
</evidence>
<proteinExistence type="predicted"/>